<comment type="caution">
    <text evidence="3">The sequence shown here is derived from an EMBL/GenBank/DDBJ whole genome shotgun (WGS) entry which is preliminary data.</text>
</comment>
<dbReference type="EMBL" id="JBJJXI010000021">
    <property type="protein sequence ID" value="KAL3405237.1"/>
    <property type="molecule type" value="Genomic_DNA"/>
</dbReference>
<sequence>MLSKVNYTTMRCCFSSKRLYLDCSRYNCIVVHSKIQKRKYSDSSKEPSVSKLLKEAASFNTSDSSEWSTSPYPVTADNDKPKPKKNFIDPTDTSIILFPGQGIINVGDAKKYLRFPRVKDLYEIASSVLGYDLLKLSLKGPQNLLDRTEFNQPATVVLSLAALEKLQEERPKAFESCVATAGYSVGELTALIFSGALTYEEGLKLVKARAVAMQSATEMSNQGMLSCICTPSANVSLICKEAEKWAMDIGASEPICRVAIYLYTQMKVIGGCNEALQYIEKNSRNLGLRKVSRLPVSGAFHTSLMEPALKSFVKALNNTPLNSPNTTVYSNFSGKVFSTNPSQMKKQIIKQIISPVKWEQIMQTMYSRPPGTEFPRTFDVGSKGMLKTILKNINAKAIDECHVY</sequence>
<feature type="domain" description="Malonyl-CoA:ACP transacylase (MAT)" evidence="2">
    <location>
        <begin position="97"/>
        <end position="385"/>
    </location>
</feature>
<dbReference type="Gene3D" id="3.30.70.250">
    <property type="entry name" value="Malonyl-CoA ACP transacylase, ACP-binding"/>
    <property type="match status" value="1"/>
</dbReference>
<proteinExistence type="predicted"/>
<dbReference type="InterPro" id="IPR016035">
    <property type="entry name" value="Acyl_Trfase/lysoPLipase"/>
</dbReference>
<dbReference type="PANTHER" id="PTHR47170:SF2">
    <property type="entry name" value="MALONYL-COA:ACP TRANSACYLASE (MAT) DOMAIN-CONTAINING PROTEIN"/>
    <property type="match status" value="1"/>
</dbReference>
<evidence type="ECO:0000313" key="3">
    <source>
        <dbReference type="EMBL" id="KAL3405237.1"/>
    </source>
</evidence>
<name>A0ABD2XKA0_9HYME</name>
<feature type="compositionally biased region" description="Polar residues" evidence="1">
    <location>
        <begin position="62"/>
        <end position="72"/>
    </location>
</feature>
<evidence type="ECO:0000256" key="1">
    <source>
        <dbReference type="SAM" id="MobiDB-lite"/>
    </source>
</evidence>
<protein>
    <recommendedName>
        <fullName evidence="2">Malonyl-CoA:ACP transacylase (MAT) domain-containing protein</fullName>
    </recommendedName>
</protein>
<feature type="region of interest" description="Disordered" evidence="1">
    <location>
        <begin position="62"/>
        <end position="84"/>
    </location>
</feature>
<dbReference type="InterPro" id="IPR014043">
    <property type="entry name" value="Acyl_transferase_dom"/>
</dbReference>
<dbReference type="Pfam" id="PF00698">
    <property type="entry name" value="Acyl_transf_1"/>
    <property type="match status" value="1"/>
</dbReference>
<accession>A0ABD2XKA0</accession>
<dbReference type="SMART" id="SM00827">
    <property type="entry name" value="PKS_AT"/>
    <property type="match status" value="1"/>
</dbReference>
<dbReference type="Gene3D" id="3.40.366.10">
    <property type="entry name" value="Malonyl-Coenzyme A Acyl Carrier Protein, domain 2"/>
    <property type="match status" value="1"/>
</dbReference>
<dbReference type="InterPro" id="IPR052760">
    <property type="entry name" value="Mitochondrial_malonyltrans"/>
</dbReference>
<dbReference type="SUPFAM" id="SSF52151">
    <property type="entry name" value="FabD/lysophospholipase-like"/>
    <property type="match status" value="1"/>
</dbReference>
<dbReference type="Proteomes" id="UP001627154">
    <property type="component" value="Unassembled WGS sequence"/>
</dbReference>
<dbReference type="InterPro" id="IPR001227">
    <property type="entry name" value="Ac_transferase_dom_sf"/>
</dbReference>
<gene>
    <name evidence="3" type="ORF">TKK_002275</name>
</gene>
<reference evidence="3 4" key="1">
    <citation type="journal article" date="2024" name="bioRxiv">
        <title>A reference genome for Trichogramma kaykai: A tiny desert-dwelling parasitoid wasp with competing sex-ratio distorters.</title>
        <authorList>
            <person name="Culotta J."/>
            <person name="Lindsey A.R."/>
        </authorList>
    </citation>
    <scope>NUCLEOTIDE SEQUENCE [LARGE SCALE GENOMIC DNA]</scope>
    <source>
        <strain evidence="3 4">KSX58</strain>
    </source>
</reference>
<keyword evidence="4" id="KW-1185">Reference proteome</keyword>
<dbReference type="AlphaFoldDB" id="A0ABD2XKA0"/>
<dbReference type="PANTHER" id="PTHR47170">
    <property type="entry name" value="MALONYL-COA ACP TRANSACYLASE, ACP-BINDING"/>
    <property type="match status" value="1"/>
</dbReference>
<evidence type="ECO:0000313" key="4">
    <source>
        <dbReference type="Proteomes" id="UP001627154"/>
    </source>
</evidence>
<organism evidence="3 4">
    <name type="scientific">Trichogramma kaykai</name>
    <dbReference type="NCBI Taxonomy" id="54128"/>
    <lineage>
        <taxon>Eukaryota</taxon>
        <taxon>Metazoa</taxon>
        <taxon>Ecdysozoa</taxon>
        <taxon>Arthropoda</taxon>
        <taxon>Hexapoda</taxon>
        <taxon>Insecta</taxon>
        <taxon>Pterygota</taxon>
        <taxon>Neoptera</taxon>
        <taxon>Endopterygota</taxon>
        <taxon>Hymenoptera</taxon>
        <taxon>Apocrita</taxon>
        <taxon>Proctotrupomorpha</taxon>
        <taxon>Chalcidoidea</taxon>
        <taxon>Trichogrammatidae</taxon>
        <taxon>Trichogramma</taxon>
    </lineage>
</organism>
<evidence type="ECO:0000259" key="2">
    <source>
        <dbReference type="SMART" id="SM00827"/>
    </source>
</evidence>